<evidence type="ECO:0000313" key="6">
    <source>
        <dbReference type="Proteomes" id="UP000655751"/>
    </source>
</evidence>
<keyword evidence="6" id="KW-1185">Reference proteome</keyword>
<name>A0A931I8W6_9NOCA</name>
<dbReference type="Proteomes" id="UP000655751">
    <property type="component" value="Unassembled WGS sequence"/>
</dbReference>
<dbReference type="AlphaFoldDB" id="A0A931I8W6"/>
<comment type="similarity">
    <text evidence="2">Belongs to the EspG family.</text>
</comment>
<dbReference type="Pfam" id="PF14011">
    <property type="entry name" value="ESX-1_EspG"/>
    <property type="match status" value="1"/>
</dbReference>
<comment type="caution">
    <text evidence="5">The sequence shown here is derived from an EMBL/GenBank/DDBJ whole genome shotgun (WGS) entry which is preliminary data.</text>
</comment>
<evidence type="ECO:0000256" key="3">
    <source>
        <dbReference type="ARBA" id="ARBA00022490"/>
    </source>
</evidence>
<keyword evidence="3" id="KW-0963">Cytoplasm</keyword>
<reference evidence="5" key="1">
    <citation type="submission" date="2020-11" db="EMBL/GenBank/DDBJ databases">
        <title>Nocardia NEAU-351.nov., a novel actinomycete isolated from the cow dung.</title>
        <authorList>
            <person name="Zhang X."/>
        </authorList>
    </citation>
    <scope>NUCLEOTIDE SEQUENCE</scope>
    <source>
        <strain evidence="5">NEAU-351</strain>
    </source>
</reference>
<evidence type="ECO:0000313" key="5">
    <source>
        <dbReference type="EMBL" id="MBH0776844.1"/>
    </source>
</evidence>
<keyword evidence="4" id="KW-0143">Chaperone</keyword>
<proteinExistence type="inferred from homology"/>
<sequence>MSDFRWHVSGLMFQIAVEGFGRDRLPYPIRYIADDQGVETAEDYQRLRDRTVRELAGFANRELFDALTVLLEPRVRVEVHGFFGRDFGKVVRVHAGIVGQSATVAVQLPGPTQAYGRDVILTRTTGREAAARIVAALPGCAAGRIEPVTGRRSDMDRAAYSRDPYLEEIDRIVRRPRSGLGEINVFRGGAIDSRPTGDGRGFHWMDYLPVDGRYLLHNHDSDEFTLTPASNEDITRRLYELIETTHRETAGVRAR</sequence>
<dbReference type="InterPro" id="IPR025734">
    <property type="entry name" value="EspG"/>
</dbReference>
<accession>A0A931I8W6</accession>
<protein>
    <submittedName>
        <fullName evidence="5">ESX secretion-associated protein EspG</fullName>
    </submittedName>
</protein>
<comment type="subcellular location">
    <subcellularLocation>
        <location evidence="1">Cytoplasm</location>
    </subcellularLocation>
</comment>
<organism evidence="5 6">
    <name type="scientific">Nocardia bovistercoris</name>
    <dbReference type="NCBI Taxonomy" id="2785916"/>
    <lineage>
        <taxon>Bacteria</taxon>
        <taxon>Bacillati</taxon>
        <taxon>Actinomycetota</taxon>
        <taxon>Actinomycetes</taxon>
        <taxon>Mycobacteriales</taxon>
        <taxon>Nocardiaceae</taxon>
        <taxon>Nocardia</taxon>
    </lineage>
</organism>
<gene>
    <name evidence="5" type="ORF">IT779_11170</name>
</gene>
<evidence type="ECO:0000256" key="4">
    <source>
        <dbReference type="ARBA" id="ARBA00023186"/>
    </source>
</evidence>
<dbReference type="EMBL" id="JADMLG010000004">
    <property type="protein sequence ID" value="MBH0776844.1"/>
    <property type="molecule type" value="Genomic_DNA"/>
</dbReference>
<evidence type="ECO:0000256" key="1">
    <source>
        <dbReference type="ARBA" id="ARBA00004496"/>
    </source>
</evidence>
<dbReference type="RefSeq" id="WP_196149203.1">
    <property type="nucleotide sequence ID" value="NZ_JADMLG010000004.1"/>
</dbReference>
<evidence type="ECO:0000256" key="2">
    <source>
        <dbReference type="ARBA" id="ARBA00006411"/>
    </source>
</evidence>